<name>A0A261SNR8_9BORD</name>
<dbReference type="RefSeq" id="WP_094825403.1">
    <property type="nucleotide sequence ID" value="NZ_NEVL01000002.1"/>
</dbReference>
<accession>A0A261SNR8</accession>
<comment type="caution">
    <text evidence="1">The sequence shown here is derived from an EMBL/GenBank/DDBJ whole genome shotgun (WGS) entry which is preliminary data.</text>
</comment>
<dbReference type="InterPro" id="IPR025127">
    <property type="entry name" value="DUF4054"/>
</dbReference>
<sequence length="143" mass="15631">MAVVVFDPAEFRQIYPSFTTLTDAQLSHAFSMATLYLSNKDSSAVSDVDERKVLLYLLTAHIAALTYGENGQGQRPLVGRISSATEGSVSVSAEYNVAPGSAQWYAQTGYGAQYWEATAKYRVGRYRPAPTGYAVPVVIPWRP</sequence>
<dbReference type="Pfam" id="PF13262">
    <property type="entry name" value="DUF4054"/>
    <property type="match status" value="1"/>
</dbReference>
<organism evidence="1 2">
    <name type="scientific">Bordetella genomosp. 1</name>
    <dbReference type="NCBI Taxonomy" id="1395607"/>
    <lineage>
        <taxon>Bacteria</taxon>
        <taxon>Pseudomonadati</taxon>
        <taxon>Pseudomonadota</taxon>
        <taxon>Betaproteobacteria</taxon>
        <taxon>Burkholderiales</taxon>
        <taxon>Alcaligenaceae</taxon>
        <taxon>Bordetella</taxon>
    </lineage>
</organism>
<dbReference type="EMBL" id="NEVL01000002">
    <property type="protein sequence ID" value="OZI39029.1"/>
    <property type="molecule type" value="Genomic_DNA"/>
</dbReference>
<protein>
    <recommendedName>
        <fullName evidence="3">DUF4054 domain-containing protein</fullName>
    </recommendedName>
</protein>
<evidence type="ECO:0000313" key="1">
    <source>
        <dbReference type="EMBL" id="OZI39029.1"/>
    </source>
</evidence>
<proteinExistence type="predicted"/>
<reference evidence="1 2" key="1">
    <citation type="submission" date="2017-05" db="EMBL/GenBank/DDBJ databases">
        <title>Complete and WGS of Bordetella genogroups.</title>
        <authorList>
            <person name="Spilker T."/>
            <person name="LiPuma J."/>
        </authorList>
    </citation>
    <scope>NUCLEOTIDE SEQUENCE [LARGE SCALE GENOMIC DNA]</scope>
    <source>
        <strain evidence="1 2">AU17610</strain>
    </source>
</reference>
<gene>
    <name evidence="1" type="ORF">CEG14_05700</name>
</gene>
<evidence type="ECO:0000313" key="2">
    <source>
        <dbReference type="Proteomes" id="UP000217005"/>
    </source>
</evidence>
<dbReference type="AlphaFoldDB" id="A0A261SNR8"/>
<dbReference type="Proteomes" id="UP000217005">
    <property type="component" value="Unassembled WGS sequence"/>
</dbReference>
<evidence type="ECO:0008006" key="3">
    <source>
        <dbReference type="Google" id="ProtNLM"/>
    </source>
</evidence>
<dbReference type="OrthoDB" id="9032784at2"/>